<reference evidence="1" key="2">
    <citation type="submission" date="2020-07" db="EMBL/GenBank/DDBJ databases">
        <authorList>
            <person name="Vera ALvarez R."/>
            <person name="Arias-Moreno D.M."/>
            <person name="Jimenez-Jacinto V."/>
            <person name="Jimenez-Bremont J.F."/>
            <person name="Swaminathan K."/>
            <person name="Moose S.P."/>
            <person name="Guerrero-Gonzalez M.L."/>
            <person name="Marino-Ramirez L."/>
            <person name="Landsman D."/>
            <person name="Rodriguez-Kessler M."/>
            <person name="Delgado-Sanchez P."/>
        </authorList>
    </citation>
    <scope>NUCLEOTIDE SEQUENCE</scope>
    <source>
        <tissue evidence="1">Cladode</tissue>
    </source>
</reference>
<dbReference type="AlphaFoldDB" id="A0A7C8ZUX5"/>
<evidence type="ECO:0000313" key="1">
    <source>
        <dbReference type="EMBL" id="MBA4650455.1"/>
    </source>
</evidence>
<accession>A0A7C8ZUX5</accession>
<name>A0A7C8ZUX5_OPUST</name>
<organism evidence="1">
    <name type="scientific">Opuntia streptacantha</name>
    <name type="common">Prickly pear cactus</name>
    <name type="synonym">Opuntia cardona</name>
    <dbReference type="NCBI Taxonomy" id="393608"/>
    <lineage>
        <taxon>Eukaryota</taxon>
        <taxon>Viridiplantae</taxon>
        <taxon>Streptophyta</taxon>
        <taxon>Embryophyta</taxon>
        <taxon>Tracheophyta</taxon>
        <taxon>Spermatophyta</taxon>
        <taxon>Magnoliopsida</taxon>
        <taxon>eudicotyledons</taxon>
        <taxon>Gunneridae</taxon>
        <taxon>Pentapetalae</taxon>
        <taxon>Caryophyllales</taxon>
        <taxon>Cactineae</taxon>
        <taxon>Cactaceae</taxon>
        <taxon>Opuntioideae</taxon>
        <taxon>Opuntia</taxon>
    </lineage>
</organism>
<protein>
    <submittedName>
        <fullName evidence="1">Uncharacterized protein</fullName>
    </submittedName>
</protein>
<dbReference type="EMBL" id="GISG01165301">
    <property type="protein sequence ID" value="MBA4650455.1"/>
    <property type="molecule type" value="Transcribed_RNA"/>
</dbReference>
<proteinExistence type="predicted"/>
<reference evidence="1" key="1">
    <citation type="journal article" date="2013" name="J. Plant Res.">
        <title>Effect of fungi and light on seed germination of three Opuntia species from semiarid lands of central Mexico.</title>
        <authorList>
            <person name="Delgado-Sanchez P."/>
            <person name="Jimenez-Bremont J.F."/>
            <person name="Guerrero-Gonzalez Mde L."/>
            <person name="Flores J."/>
        </authorList>
    </citation>
    <scope>NUCLEOTIDE SEQUENCE</scope>
    <source>
        <tissue evidence="1">Cladode</tissue>
    </source>
</reference>
<sequence length="167" mass="18157">MLLLERAFLGRDSLPGKGLEPFTFSTELPTSLFPVLLPSLPPTFTFPTSGFIFDTPLFILILSLLSSLLPFTTSPPNLLPWSSSASTLSSSPGSPCFFSFTLGILPPFDVPRSLKSTLLHPTLSSLSHPNLWLSSRSSARGSRVIELEARMSPVRYFSATSHSNLSL</sequence>